<evidence type="ECO:0000256" key="1">
    <source>
        <dbReference type="SAM" id="MobiDB-lite"/>
    </source>
</evidence>
<protein>
    <submittedName>
        <fullName evidence="2">Uncharacterized protein</fullName>
    </submittedName>
</protein>
<comment type="caution">
    <text evidence="2">The sequence shown here is derived from an EMBL/GenBank/DDBJ whole genome shotgun (WGS) entry which is preliminary data.</text>
</comment>
<organism evidence="2 3">
    <name type="scientific">Leptospira neocaledonica</name>
    <dbReference type="NCBI Taxonomy" id="2023192"/>
    <lineage>
        <taxon>Bacteria</taxon>
        <taxon>Pseudomonadati</taxon>
        <taxon>Spirochaetota</taxon>
        <taxon>Spirochaetia</taxon>
        <taxon>Leptospirales</taxon>
        <taxon>Leptospiraceae</taxon>
        <taxon>Leptospira</taxon>
    </lineage>
</organism>
<dbReference type="EMBL" id="NPEA01000008">
    <property type="protein sequence ID" value="PJZ76117.1"/>
    <property type="molecule type" value="Genomic_DNA"/>
</dbReference>
<accession>A0A2M9ZVP3</accession>
<feature type="compositionally biased region" description="Basic and acidic residues" evidence="1">
    <location>
        <begin position="93"/>
        <end position="109"/>
    </location>
</feature>
<dbReference type="AlphaFoldDB" id="A0A2M9ZVP3"/>
<feature type="region of interest" description="Disordered" evidence="1">
    <location>
        <begin position="88"/>
        <end position="109"/>
    </location>
</feature>
<proteinExistence type="predicted"/>
<name>A0A2M9ZVP3_9LEPT</name>
<gene>
    <name evidence="2" type="ORF">CH365_14900</name>
</gene>
<evidence type="ECO:0000313" key="2">
    <source>
        <dbReference type="EMBL" id="PJZ76117.1"/>
    </source>
</evidence>
<sequence>MFRAPHPYSGWGLVGGTRFKTSIQVFRDISSIISFDLTVTDSSKTVVFSLPTGRYEGGLVGGTRFKTSIQSPYHKTFKPTSIFPTTDFVGTPTRDKDAKGKSEVTEALA</sequence>
<evidence type="ECO:0000313" key="3">
    <source>
        <dbReference type="Proteomes" id="UP000231843"/>
    </source>
</evidence>
<reference evidence="2 3" key="1">
    <citation type="submission" date="2017-07" db="EMBL/GenBank/DDBJ databases">
        <title>Leptospira spp. isolated from tropical soils.</title>
        <authorList>
            <person name="Thibeaux R."/>
            <person name="Iraola G."/>
            <person name="Ferres I."/>
            <person name="Bierque E."/>
            <person name="Girault D."/>
            <person name="Soupe-Gilbert M.-E."/>
            <person name="Picardeau M."/>
            <person name="Goarant C."/>
        </authorList>
    </citation>
    <scope>NUCLEOTIDE SEQUENCE [LARGE SCALE GENOMIC DNA]</scope>
    <source>
        <strain evidence="2 3">ES4-C-A1</strain>
    </source>
</reference>
<dbReference type="Proteomes" id="UP000231843">
    <property type="component" value="Unassembled WGS sequence"/>
</dbReference>
<keyword evidence="3" id="KW-1185">Reference proteome</keyword>